<feature type="transmembrane region" description="Helical" evidence="1">
    <location>
        <begin position="598"/>
        <end position="616"/>
    </location>
</feature>
<keyword evidence="1" id="KW-0472">Membrane</keyword>
<sequence>MKDTIFRFIYAAVFALSALFLLCVPIDFEYGIFELASGKNKSAELDFIKNNSSKIRIVLASENRETLEAAKEKAAKILGVERDNSEKLNAAKTLLLEHSSYILSPESAAIIESGGGEKILSEAKRKILSPYRASIFKVSKDPFFLLEEYVKSLLEYGGGWKMSDGFLEKEEGGKFYAAAILNTLNLTDAELESKIENLENLKNKDLEVYKSGARIHSLKVSKKSKSEINFLSAVSLTLVFALGYWAFGTAKIFLPMAISLCSSFVFALATLVFFFDKPHVCVLIFATSLIGLSVDYSYHYFSACKKFSPEDAFKSIEKPLNKTLATTLVCFAVLYFSSLDLLKEISVFSIAGLISSYLFVRFFYPLIVRKLKPDFNQSVLKIPIPKLGRLKNIAVIALVSASLSGLIFAKFKTQATDLYVPDKDLLLQEKSLSEIFKDTEKKLAIIKGSSIDSILTCEENAGASGISRFIPSLNRQEKNKRLIENLYEKYAEKLQKSIGANKKFEMPKGQKPLKIEDLKGTLFEDAVSSMLHGENGSWTAIIPVGKDENCALETFSPPEFLNGIFDSYMKSSAALIAASFLALAAMFALVFRRSFFKLILPVVLSAGLPIFIFWILGANVNLFHILALFILMGLGIDYSIFHYSNNSTLTKNAVFISFATSIIGFGALAFTSFKAISSIGEMLALGLGFAYFISLFLAEEK</sequence>
<proteinExistence type="predicted"/>
<keyword evidence="1" id="KW-1133">Transmembrane helix</keyword>
<dbReference type="Proteomes" id="UP001275932">
    <property type="component" value="Unassembled WGS sequence"/>
</dbReference>
<dbReference type="PANTHER" id="PTHR33406">
    <property type="entry name" value="MEMBRANE PROTEIN MJ1562-RELATED"/>
    <property type="match status" value="1"/>
</dbReference>
<feature type="transmembrane region" description="Helical" evidence="1">
    <location>
        <begin position="345"/>
        <end position="368"/>
    </location>
</feature>
<gene>
    <name evidence="2" type="ORF">MOX91_04510</name>
</gene>
<organism evidence="2 3">
    <name type="scientific">Intestinicryptomonas porci</name>
    <dbReference type="NCBI Taxonomy" id="2926320"/>
    <lineage>
        <taxon>Bacteria</taxon>
        <taxon>Pseudomonadati</taxon>
        <taxon>Verrucomicrobiota</taxon>
        <taxon>Opitutia</taxon>
        <taxon>Opitutales</taxon>
        <taxon>Intestinicryptomonaceae</taxon>
        <taxon>Intestinicryptomonas</taxon>
    </lineage>
</organism>
<feature type="transmembrane region" description="Helical" evidence="1">
    <location>
        <begin position="6"/>
        <end position="24"/>
    </location>
</feature>
<feature type="transmembrane region" description="Helical" evidence="1">
    <location>
        <begin position="253"/>
        <end position="275"/>
    </location>
</feature>
<feature type="transmembrane region" description="Helical" evidence="1">
    <location>
        <begin position="679"/>
        <end position="698"/>
    </location>
</feature>
<keyword evidence="3" id="KW-1185">Reference proteome</keyword>
<dbReference type="InterPro" id="IPR050545">
    <property type="entry name" value="Mycobact_MmpL"/>
</dbReference>
<accession>A0ABU4WFV5</accession>
<name>A0ABU4WFV5_9BACT</name>
<feature type="transmembrane region" description="Helical" evidence="1">
    <location>
        <begin position="228"/>
        <end position="247"/>
    </location>
</feature>
<dbReference type="Gene3D" id="1.20.1640.10">
    <property type="entry name" value="Multidrug efflux transporter AcrB transmembrane domain"/>
    <property type="match status" value="1"/>
</dbReference>
<dbReference type="SUPFAM" id="SSF82866">
    <property type="entry name" value="Multidrug efflux transporter AcrB transmembrane domain"/>
    <property type="match status" value="2"/>
</dbReference>
<dbReference type="PANTHER" id="PTHR33406:SF13">
    <property type="entry name" value="MEMBRANE PROTEIN YDFJ"/>
    <property type="match status" value="1"/>
</dbReference>
<feature type="transmembrane region" description="Helical" evidence="1">
    <location>
        <begin position="653"/>
        <end position="673"/>
    </location>
</feature>
<dbReference type="RefSeq" id="WP_370396890.1">
    <property type="nucleotide sequence ID" value="NZ_JALBUT010000004.1"/>
</dbReference>
<evidence type="ECO:0000313" key="3">
    <source>
        <dbReference type="Proteomes" id="UP001275932"/>
    </source>
</evidence>
<evidence type="ECO:0008006" key="4">
    <source>
        <dbReference type="Google" id="ProtNLM"/>
    </source>
</evidence>
<dbReference type="EMBL" id="JALBUT010000004">
    <property type="protein sequence ID" value="MDX8415442.1"/>
    <property type="molecule type" value="Genomic_DNA"/>
</dbReference>
<keyword evidence="1" id="KW-0812">Transmembrane</keyword>
<evidence type="ECO:0000313" key="2">
    <source>
        <dbReference type="EMBL" id="MDX8415442.1"/>
    </source>
</evidence>
<feature type="transmembrane region" description="Helical" evidence="1">
    <location>
        <begin position="389"/>
        <end position="409"/>
    </location>
</feature>
<feature type="transmembrane region" description="Helical" evidence="1">
    <location>
        <begin position="622"/>
        <end position="641"/>
    </location>
</feature>
<comment type="caution">
    <text evidence="2">The sequence shown here is derived from an EMBL/GenBank/DDBJ whole genome shotgun (WGS) entry which is preliminary data.</text>
</comment>
<reference evidence="2 3" key="1">
    <citation type="submission" date="2022-03" db="EMBL/GenBank/DDBJ databases">
        <title>Novel taxa within the pig intestine.</title>
        <authorList>
            <person name="Wylensek D."/>
            <person name="Bishof K."/>
            <person name="Afrizal A."/>
            <person name="Clavel T."/>
        </authorList>
    </citation>
    <scope>NUCLEOTIDE SEQUENCE [LARGE SCALE GENOMIC DNA]</scope>
    <source>
        <strain evidence="2 3">CLA-KB-P66</strain>
    </source>
</reference>
<evidence type="ECO:0000256" key="1">
    <source>
        <dbReference type="SAM" id="Phobius"/>
    </source>
</evidence>
<feature type="transmembrane region" description="Helical" evidence="1">
    <location>
        <begin position="282"/>
        <end position="301"/>
    </location>
</feature>
<protein>
    <recommendedName>
        <fullName evidence="4">Membrane transport protein MMPL domain-containing protein</fullName>
    </recommendedName>
</protein>
<feature type="transmembrane region" description="Helical" evidence="1">
    <location>
        <begin position="572"/>
        <end position="591"/>
    </location>
</feature>